<gene>
    <name evidence="2" type="ORF">APHMUC_0611</name>
</gene>
<name>A0A0F3N9L5_ANAPH</name>
<reference evidence="2 3" key="1">
    <citation type="submission" date="2015-02" db="EMBL/GenBank/DDBJ databases">
        <title>Genome Sequencing of Rickettsiales.</title>
        <authorList>
            <person name="Daugherty S.C."/>
            <person name="Su Q."/>
            <person name="Abolude K."/>
            <person name="Beier-Sexton M."/>
            <person name="Carlyon J.A."/>
            <person name="Carter R."/>
            <person name="Day N.P."/>
            <person name="Dumler S.J."/>
            <person name="Dyachenko V."/>
            <person name="Godinez A."/>
            <person name="Kurtti T.J."/>
            <person name="Lichay M."/>
            <person name="Mullins K.E."/>
            <person name="Ott S."/>
            <person name="Pappas-Brown V."/>
            <person name="Paris D.H."/>
            <person name="Patel P."/>
            <person name="Richards A.L."/>
            <person name="Sadzewicz L."/>
            <person name="Sears K."/>
            <person name="Seidman D."/>
            <person name="Sengamalay N."/>
            <person name="Stenos J."/>
            <person name="Tallon L.J."/>
            <person name="Vincent G."/>
            <person name="Fraser C.M."/>
            <person name="Munderloh U."/>
            <person name="Dunning-Hotopp J.C."/>
        </authorList>
    </citation>
    <scope>NUCLEOTIDE SEQUENCE [LARGE SCALE GENOMIC DNA]</scope>
    <source>
        <strain evidence="2 3">ApMUC09</strain>
    </source>
</reference>
<comment type="caution">
    <text evidence="2">The sequence shown here is derived from an EMBL/GenBank/DDBJ whole genome shotgun (WGS) entry which is preliminary data.</text>
</comment>
<feature type="compositionally biased region" description="Polar residues" evidence="1">
    <location>
        <begin position="1501"/>
        <end position="1512"/>
    </location>
</feature>
<organism evidence="2 3">
    <name type="scientific">Anaplasma phagocytophilum str. ApMUC09</name>
    <dbReference type="NCBI Taxonomy" id="1359152"/>
    <lineage>
        <taxon>Bacteria</taxon>
        <taxon>Pseudomonadati</taxon>
        <taxon>Pseudomonadota</taxon>
        <taxon>Alphaproteobacteria</taxon>
        <taxon>Rickettsiales</taxon>
        <taxon>Anaplasmataceae</taxon>
        <taxon>Anaplasma</taxon>
        <taxon>phagocytophilum group</taxon>
    </lineage>
</organism>
<dbReference type="Proteomes" id="UP000033441">
    <property type="component" value="Unassembled WGS sequence"/>
</dbReference>
<evidence type="ECO:0000313" key="3">
    <source>
        <dbReference type="Proteomes" id="UP000033441"/>
    </source>
</evidence>
<feature type="region of interest" description="Disordered" evidence="1">
    <location>
        <begin position="1427"/>
        <end position="1541"/>
    </location>
</feature>
<feature type="region of interest" description="Disordered" evidence="1">
    <location>
        <begin position="1160"/>
        <end position="1180"/>
    </location>
</feature>
<feature type="compositionally biased region" description="Low complexity" evidence="1">
    <location>
        <begin position="1468"/>
        <end position="1477"/>
    </location>
</feature>
<dbReference type="EMBL" id="LANV01000001">
    <property type="protein sequence ID" value="KJV63589.1"/>
    <property type="molecule type" value="Genomic_DNA"/>
</dbReference>
<evidence type="ECO:0000313" key="2">
    <source>
        <dbReference type="EMBL" id="KJV63589.1"/>
    </source>
</evidence>
<feature type="compositionally biased region" description="Polar residues" evidence="1">
    <location>
        <begin position="1532"/>
        <end position="1541"/>
    </location>
</feature>
<protein>
    <submittedName>
        <fullName evidence="2">Uncharacterized protein</fullName>
    </submittedName>
</protein>
<accession>A0A0F3N9L5</accession>
<proteinExistence type="predicted"/>
<sequence>MTLLLKQHPSKKSVALLGGAIDFLLCRDRNSNPARLRMVIRLAEGFTLREGSTVPPARMHENLTPPDLLARALHETARNSTAFQQVPFQLWHALALAYNSLPGKNQEEDITNFVLGCLDGVSEDMTIVREEDSATLEVQSYTTFSKIQSLLASAPSSFRNGALTVHESCMFSIQDSGGIPIAKVKMWVEYDIAPSTKAEGVYRTAVKKVKLVLTERDCRYVSQGATGSVCSWHNIPKALSKHYVRVPEEPIHVWYSACNLQGHNPRYMTRRVFYDVSNIDECILRAYSVISGMPPEVLELSFCNTVISQEESGAFRVVVRGVVDLVGYGKSSVVQQGAVSREGRDTVSKMGVCMSFVASQAQDACATILRHMAVSISTFGNVLTLRDFLAGSAKDTDFAGSHMCNFGEEIVAHGLSLWKDLEKRHRWASHSVPVRGDCGIFMQQSDKIREILRSQPKHAANIVEKTGVNPENLRRLLSGILSNSSGSSLPVELAAHYVGHEGVVTDDGNSARRLHVNQHVLEEHLVYRVTSVSGIHIHTCVDYVVEDIDARGSVEDLGLCIRDVHIGTRVASSAEEVCSAIQEEEGRIDRNDFAWFNVDQPLVETSRTEFRAAIGTRPILPATRSLLSLDRTYPSRDCSEIGNAVKEHMLPALTLYAEKIAKRNSEAMLRVTGDPLRGSADTQWLAQMLKSGKVLVQSRNTLPMEEYGTAFISPNFDPAKCEEDDVREAGGGRARLAATLQNMLGDPRLHVAISEAIVSMSDIRRTDLVRLCRELICTTILSKKCAVQVVDAGLRIIPDVQPDGTGTLRLYQHVLFAPVAWWTDKPIALHLVVRSDLVIHRDLTGALAFDIENVRFGLRASKSPVLSKPDLLLECKPSLLGLCCTVDVQPSEEEGAYSARALHVMAATQRYYGTAYSFPLVDPLEDTRSANDSLLLLVRTGIEEFLDIFGVDGVVKHPLLCFTDSSQDVDEHRTSEQDINNWVSKNCPKHEGDIGGIISEALFNATGFGNVSRFLRRSVGPNLEITPVERGGYRNSQEVSEVIASGPDGLFTARPYLVKLRKGSETSTLGLVCTCNISVRPGENNEMLVQVRGLKVSLCSGENLLKFFSSTSAGQGICYARYSEFLYTLKPCRDLSGHCLQARVQSAKLADYVRRKQHPGIHTQHEHAPVGPEESDAGSHTLKRHGRVLPTPMDPKALQDLISSNLLAAAFGGERFPENYHILWTMKALVDVASQGQIICASPESGHEGALYTNVARMSENKLWVMHNACFMTPDLRVLMVELHYKVDRKKSPHGDWDIFEICDGSFNVASGDTPSKKDFSIRIPKSVQISENKWNIFSEMLKPPVVPESFLDKMCRWLTTAWNSLKSFVSNAGGYVMRLFRACCSCVRPQDVSEDDVALLDSDHDSRGRGSAVPLVGETAQVISAGAENVHSNDKDVARGRGQAESVTDMKKPSNIPPKKPPRHARSAQSSSGRSAEGIAQGGVSSNSAGLRSTAAGSCPNVSSGTPSTSILGPIAAQAEKASSEVHIKSSGASGISQQR</sequence>
<evidence type="ECO:0000256" key="1">
    <source>
        <dbReference type="SAM" id="MobiDB-lite"/>
    </source>
</evidence>
<dbReference type="PATRIC" id="fig|1359152.3.peg.648"/>